<keyword evidence="1" id="KW-0479">Metal-binding</keyword>
<dbReference type="Gene3D" id="6.10.140.2220">
    <property type="match status" value="1"/>
</dbReference>
<dbReference type="AlphaFoldDB" id="A0A1Y1I342"/>
<keyword evidence="3" id="KW-0862">Zinc</keyword>
<dbReference type="GO" id="GO:0008270">
    <property type="term" value="F:zinc ion binding"/>
    <property type="evidence" value="ECO:0007669"/>
    <property type="project" value="UniProtKB-KW"/>
</dbReference>
<gene>
    <name evidence="6" type="ORF">KFL_002300135</name>
</gene>
<evidence type="ECO:0000313" key="6">
    <source>
        <dbReference type="EMBL" id="GAQ85344.1"/>
    </source>
</evidence>
<feature type="domain" description="MYND-type" evidence="5">
    <location>
        <begin position="224"/>
        <end position="264"/>
    </location>
</feature>
<name>A0A1Y1I342_KLENI</name>
<dbReference type="Proteomes" id="UP000054558">
    <property type="component" value="Unassembled WGS sequence"/>
</dbReference>
<evidence type="ECO:0000256" key="1">
    <source>
        <dbReference type="ARBA" id="ARBA00022723"/>
    </source>
</evidence>
<proteinExistence type="predicted"/>
<evidence type="ECO:0000256" key="2">
    <source>
        <dbReference type="ARBA" id="ARBA00022771"/>
    </source>
</evidence>
<evidence type="ECO:0000259" key="5">
    <source>
        <dbReference type="PROSITE" id="PS50865"/>
    </source>
</evidence>
<reference evidence="6 7" key="1">
    <citation type="journal article" date="2014" name="Nat. Commun.">
        <title>Klebsormidium flaccidum genome reveals primary factors for plant terrestrial adaptation.</title>
        <authorList>
            <person name="Hori K."/>
            <person name="Maruyama F."/>
            <person name="Fujisawa T."/>
            <person name="Togashi T."/>
            <person name="Yamamoto N."/>
            <person name="Seo M."/>
            <person name="Sato S."/>
            <person name="Yamada T."/>
            <person name="Mori H."/>
            <person name="Tajima N."/>
            <person name="Moriyama T."/>
            <person name="Ikeuchi M."/>
            <person name="Watanabe M."/>
            <person name="Wada H."/>
            <person name="Kobayashi K."/>
            <person name="Saito M."/>
            <person name="Masuda T."/>
            <person name="Sasaki-Sekimoto Y."/>
            <person name="Mashiguchi K."/>
            <person name="Awai K."/>
            <person name="Shimojima M."/>
            <person name="Masuda S."/>
            <person name="Iwai M."/>
            <person name="Nobusawa T."/>
            <person name="Narise T."/>
            <person name="Kondo S."/>
            <person name="Saito H."/>
            <person name="Sato R."/>
            <person name="Murakawa M."/>
            <person name="Ihara Y."/>
            <person name="Oshima-Yamada Y."/>
            <person name="Ohtaka K."/>
            <person name="Satoh M."/>
            <person name="Sonobe K."/>
            <person name="Ishii M."/>
            <person name="Ohtani R."/>
            <person name="Kanamori-Sato M."/>
            <person name="Honoki R."/>
            <person name="Miyazaki D."/>
            <person name="Mochizuki H."/>
            <person name="Umetsu J."/>
            <person name="Higashi K."/>
            <person name="Shibata D."/>
            <person name="Kamiya Y."/>
            <person name="Sato N."/>
            <person name="Nakamura Y."/>
            <person name="Tabata S."/>
            <person name="Ida S."/>
            <person name="Kurokawa K."/>
            <person name="Ohta H."/>
        </authorList>
    </citation>
    <scope>NUCLEOTIDE SEQUENCE [LARGE SCALE GENOMIC DNA]</scope>
    <source>
        <strain evidence="6 7">NIES-2285</strain>
    </source>
</reference>
<evidence type="ECO:0000313" key="7">
    <source>
        <dbReference type="Proteomes" id="UP000054558"/>
    </source>
</evidence>
<dbReference type="EMBL" id="DF237179">
    <property type="protein sequence ID" value="GAQ85344.1"/>
    <property type="molecule type" value="Genomic_DNA"/>
</dbReference>
<keyword evidence="7" id="KW-1185">Reference proteome</keyword>
<dbReference type="InterPro" id="IPR002893">
    <property type="entry name" value="Znf_MYND"/>
</dbReference>
<organism evidence="6 7">
    <name type="scientific">Klebsormidium nitens</name>
    <name type="common">Green alga</name>
    <name type="synonym">Ulothrix nitens</name>
    <dbReference type="NCBI Taxonomy" id="105231"/>
    <lineage>
        <taxon>Eukaryota</taxon>
        <taxon>Viridiplantae</taxon>
        <taxon>Streptophyta</taxon>
        <taxon>Klebsormidiophyceae</taxon>
        <taxon>Klebsormidiales</taxon>
        <taxon>Klebsormidiaceae</taxon>
        <taxon>Klebsormidium</taxon>
    </lineage>
</organism>
<dbReference type="Pfam" id="PF01753">
    <property type="entry name" value="zf-MYND"/>
    <property type="match status" value="1"/>
</dbReference>
<sequence length="273" mass="30625">MARQIYKIMSESVLKVARGLKDGEDYRAFVKTMVFAPLECMANFVTGSRIFRAGVRDSLEETTFQDSLGFLLSAGFIESLSEDEASIVQHFLTSIASSLAFNPDSLLWAIDKGLLEMVASILGASPFQQLSDYARLRESPISRCTGVLLRLLDSEATTEKLRAHDALTLFRPHKRKINGAYSELKPWKYFERRLEGRPVDEDWKVKAEIKEGTCGGIVCSWKQCRAGRKPSSGKKFGKCGGCQVARYCSKEHQRLHWSTHKIHCRAGQAKSPP</sequence>
<keyword evidence="2 4" id="KW-0863">Zinc-finger</keyword>
<evidence type="ECO:0000256" key="4">
    <source>
        <dbReference type="PROSITE-ProRule" id="PRU00134"/>
    </source>
</evidence>
<dbReference type="PROSITE" id="PS50865">
    <property type="entry name" value="ZF_MYND_2"/>
    <property type="match status" value="1"/>
</dbReference>
<protein>
    <recommendedName>
        <fullName evidence="5">MYND-type domain-containing protein</fullName>
    </recommendedName>
</protein>
<dbReference type="SUPFAM" id="SSF144232">
    <property type="entry name" value="HIT/MYND zinc finger-like"/>
    <property type="match status" value="1"/>
</dbReference>
<accession>A0A1Y1I342</accession>
<evidence type="ECO:0000256" key="3">
    <source>
        <dbReference type="ARBA" id="ARBA00022833"/>
    </source>
</evidence>